<organism evidence="2">
    <name type="scientific">Magallana gigas</name>
    <name type="common">Pacific oyster</name>
    <name type="synonym">Crassostrea gigas</name>
    <dbReference type="NCBI Taxonomy" id="29159"/>
    <lineage>
        <taxon>Eukaryota</taxon>
        <taxon>Metazoa</taxon>
        <taxon>Spiralia</taxon>
        <taxon>Lophotrochozoa</taxon>
        <taxon>Mollusca</taxon>
        <taxon>Bivalvia</taxon>
        <taxon>Autobranchia</taxon>
        <taxon>Pteriomorphia</taxon>
        <taxon>Ostreida</taxon>
        <taxon>Ostreoidea</taxon>
        <taxon>Ostreidae</taxon>
        <taxon>Magallana</taxon>
    </lineage>
</organism>
<dbReference type="HOGENOM" id="CLU_1526665_0_0_1"/>
<accession>K1RNP5</accession>
<feature type="region of interest" description="Disordered" evidence="1">
    <location>
        <begin position="43"/>
        <end position="94"/>
    </location>
</feature>
<evidence type="ECO:0000313" key="2">
    <source>
        <dbReference type="EMBL" id="EKC36011.1"/>
    </source>
</evidence>
<name>K1RNP5_MAGGI</name>
<sequence>MAELAISVIYVSDKTLRCTERARNEDFVEQQLFFRIEKEDTLESPTTMRDEDENINDTRRSDVQRKKLDEENSAANAPGVCIDSDKSDNEEGDTQELTDVFDDTMESIQRIAHPTEEQDRELCTKLYNLLEIEGRKLMQEFMAATLTRETGKSVETLINKRNFVMEGTRGRTSGLI</sequence>
<dbReference type="InParanoid" id="K1RNP5"/>
<feature type="compositionally biased region" description="Basic and acidic residues" evidence="1">
    <location>
        <begin position="56"/>
        <end position="70"/>
    </location>
</feature>
<proteinExistence type="predicted"/>
<reference evidence="2" key="1">
    <citation type="journal article" date="2012" name="Nature">
        <title>The oyster genome reveals stress adaptation and complexity of shell formation.</title>
        <authorList>
            <person name="Zhang G."/>
            <person name="Fang X."/>
            <person name="Guo X."/>
            <person name="Li L."/>
            <person name="Luo R."/>
            <person name="Xu F."/>
            <person name="Yang P."/>
            <person name="Zhang L."/>
            <person name="Wang X."/>
            <person name="Qi H."/>
            <person name="Xiong Z."/>
            <person name="Que H."/>
            <person name="Xie Y."/>
            <person name="Holland P.W."/>
            <person name="Paps J."/>
            <person name="Zhu Y."/>
            <person name="Wu F."/>
            <person name="Chen Y."/>
            <person name="Wang J."/>
            <person name="Peng C."/>
            <person name="Meng J."/>
            <person name="Yang L."/>
            <person name="Liu J."/>
            <person name="Wen B."/>
            <person name="Zhang N."/>
            <person name="Huang Z."/>
            <person name="Zhu Q."/>
            <person name="Feng Y."/>
            <person name="Mount A."/>
            <person name="Hedgecock D."/>
            <person name="Xu Z."/>
            <person name="Liu Y."/>
            <person name="Domazet-Loso T."/>
            <person name="Du Y."/>
            <person name="Sun X."/>
            <person name="Zhang S."/>
            <person name="Liu B."/>
            <person name="Cheng P."/>
            <person name="Jiang X."/>
            <person name="Li J."/>
            <person name="Fan D."/>
            <person name="Wang W."/>
            <person name="Fu W."/>
            <person name="Wang T."/>
            <person name="Wang B."/>
            <person name="Zhang J."/>
            <person name="Peng Z."/>
            <person name="Li Y."/>
            <person name="Li N."/>
            <person name="Wang J."/>
            <person name="Chen M."/>
            <person name="He Y."/>
            <person name="Tan F."/>
            <person name="Song X."/>
            <person name="Zheng Q."/>
            <person name="Huang R."/>
            <person name="Yang H."/>
            <person name="Du X."/>
            <person name="Chen L."/>
            <person name="Yang M."/>
            <person name="Gaffney P.M."/>
            <person name="Wang S."/>
            <person name="Luo L."/>
            <person name="She Z."/>
            <person name="Ming Y."/>
            <person name="Huang W."/>
            <person name="Zhang S."/>
            <person name="Huang B."/>
            <person name="Zhang Y."/>
            <person name="Qu T."/>
            <person name="Ni P."/>
            <person name="Miao G."/>
            <person name="Wang J."/>
            <person name="Wang Q."/>
            <person name="Steinberg C.E."/>
            <person name="Wang H."/>
            <person name="Li N."/>
            <person name="Qian L."/>
            <person name="Zhang G."/>
            <person name="Li Y."/>
            <person name="Yang H."/>
            <person name="Liu X."/>
            <person name="Wang J."/>
            <person name="Yin Y."/>
            <person name="Wang J."/>
        </authorList>
    </citation>
    <scope>NUCLEOTIDE SEQUENCE [LARGE SCALE GENOMIC DNA]</scope>
    <source>
        <strain evidence="2">05x7-T-G4-1.051#20</strain>
    </source>
</reference>
<dbReference type="EMBL" id="JH819013">
    <property type="protein sequence ID" value="EKC36011.1"/>
    <property type="molecule type" value="Genomic_DNA"/>
</dbReference>
<protein>
    <submittedName>
        <fullName evidence="2">Uncharacterized protein</fullName>
    </submittedName>
</protein>
<evidence type="ECO:0000256" key="1">
    <source>
        <dbReference type="SAM" id="MobiDB-lite"/>
    </source>
</evidence>
<dbReference type="AlphaFoldDB" id="K1RNP5"/>
<gene>
    <name evidence="2" type="ORF">CGI_10015765</name>
</gene>